<dbReference type="Proteomes" id="UP000480178">
    <property type="component" value="Chromosome"/>
</dbReference>
<keyword evidence="5 8" id="KW-0457">Lysine biosynthesis</keyword>
<dbReference type="Gene3D" id="2.40.37.10">
    <property type="entry name" value="Lyase, Ornithine Decarboxylase, Chain A, domain 1"/>
    <property type="match status" value="1"/>
</dbReference>
<keyword evidence="3 5" id="KW-0663">Pyridoxal phosphate</keyword>
<dbReference type="KEGG" id="rhoz:GXP67_28800"/>
<dbReference type="NCBIfam" id="TIGR01048">
    <property type="entry name" value="lysA"/>
    <property type="match status" value="1"/>
</dbReference>
<protein>
    <recommendedName>
        <fullName evidence="5 6">Diaminopimelate decarboxylase</fullName>
        <shortName evidence="5">DAP decarboxylase</shortName>
        <shortName evidence="5">DAPDC</shortName>
        <ecNumber evidence="5 6">4.1.1.20</ecNumber>
    </recommendedName>
</protein>
<evidence type="ECO:0000313" key="12">
    <source>
        <dbReference type="Proteomes" id="UP000480178"/>
    </source>
</evidence>
<dbReference type="PANTHER" id="PTHR43727">
    <property type="entry name" value="DIAMINOPIMELATE DECARBOXYLASE"/>
    <property type="match status" value="1"/>
</dbReference>
<comment type="caution">
    <text evidence="5">Lacks conserved residue(s) required for the propagation of feature annotation.</text>
</comment>
<keyword evidence="4 5" id="KW-0456">Lyase</keyword>
<dbReference type="PRINTS" id="PR01181">
    <property type="entry name" value="DAPDCRBXLASE"/>
</dbReference>
<feature type="binding site" evidence="5">
    <location>
        <position position="307"/>
    </location>
    <ligand>
        <name>substrate</name>
    </ligand>
</feature>
<dbReference type="InterPro" id="IPR022643">
    <property type="entry name" value="De-COase2_C"/>
</dbReference>
<feature type="domain" description="Orn/DAP/Arg decarboxylase 2 N-terminal" evidence="10">
    <location>
        <begin position="33"/>
        <end position="275"/>
    </location>
</feature>
<dbReference type="Gene3D" id="3.20.20.10">
    <property type="entry name" value="Alanine racemase"/>
    <property type="match status" value="1"/>
</dbReference>
<dbReference type="InterPro" id="IPR022644">
    <property type="entry name" value="De-COase2_N"/>
</dbReference>
<evidence type="ECO:0000259" key="9">
    <source>
        <dbReference type="Pfam" id="PF00278"/>
    </source>
</evidence>
<dbReference type="HAMAP" id="MF_02120">
    <property type="entry name" value="LysA"/>
    <property type="match status" value="1"/>
</dbReference>
<comment type="catalytic activity">
    <reaction evidence="5 8">
        <text>meso-2,6-diaminopimelate + H(+) = L-lysine + CO2</text>
        <dbReference type="Rhea" id="RHEA:15101"/>
        <dbReference type="ChEBI" id="CHEBI:15378"/>
        <dbReference type="ChEBI" id="CHEBI:16526"/>
        <dbReference type="ChEBI" id="CHEBI:32551"/>
        <dbReference type="ChEBI" id="CHEBI:57791"/>
        <dbReference type="EC" id="4.1.1.20"/>
    </reaction>
</comment>
<dbReference type="EMBL" id="CP048222">
    <property type="protein sequence ID" value="QHT70371.1"/>
    <property type="molecule type" value="Genomic_DNA"/>
</dbReference>
<feature type="binding site" evidence="5">
    <location>
        <position position="365"/>
    </location>
    <ligand>
        <name>substrate</name>
    </ligand>
</feature>
<dbReference type="InterPro" id="IPR029066">
    <property type="entry name" value="PLP-binding_barrel"/>
</dbReference>
<feature type="binding site" evidence="5">
    <location>
        <position position="365"/>
    </location>
    <ligand>
        <name>pyridoxal 5'-phosphate</name>
        <dbReference type="ChEBI" id="CHEBI:597326"/>
    </ligand>
</feature>
<feature type="binding site" evidence="5">
    <location>
        <position position="311"/>
    </location>
    <ligand>
        <name>substrate</name>
    </ligand>
</feature>
<dbReference type="EC" id="4.1.1.20" evidence="5 6"/>
<evidence type="ECO:0000256" key="8">
    <source>
        <dbReference type="RuleBase" id="RU003738"/>
    </source>
</evidence>
<dbReference type="FunFam" id="3.20.20.10:FF:000003">
    <property type="entry name" value="Diaminopimelate decarboxylase"/>
    <property type="match status" value="1"/>
</dbReference>
<dbReference type="Pfam" id="PF02784">
    <property type="entry name" value="Orn_Arg_deC_N"/>
    <property type="match status" value="1"/>
</dbReference>
<proteinExistence type="inferred from homology"/>
<comment type="similarity">
    <text evidence="5">Belongs to the Orn/Lys/Arg decarboxylase class-II family. LysA subfamily.</text>
</comment>
<dbReference type="CDD" id="cd06828">
    <property type="entry name" value="PLPDE_III_DapDC"/>
    <property type="match status" value="1"/>
</dbReference>
<organism evidence="11 12">
    <name type="scientific">Rhodocytophaga rosea</name>
    <dbReference type="NCBI Taxonomy" id="2704465"/>
    <lineage>
        <taxon>Bacteria</taxon>
        <taxon>Pseudomonadati</taxon>
        <taxon>Bacteroidota</taxon>
        <taxon>Cytophagia</taxon>
        <taxon>Cytophagales</taxon>
        <taxon>Rhodocytophagaceae</taxon>
        <taxon>Rhodocytophaga</taxon>
    </lineage>
</organism>
<dbReference type="SUPFAM" id="SSF50621">
    <property type="entry name" value="Alanine racemase C-terminal domain-like"/>
    <property type="match status" value="1"/>
</dbReference>
<dbReference type="AlphaFoldDB" id="A0A6C0GQN3"/>
<comment type="pathway">
    <text evidence="5 8">Amino-acid biosynthesis; L-lysine biosynthesis via DAP pathway; L-lysine from DL-2,6-diaminopimelate: step 1/1.</text>
</comment>
<keyword evidence="12" id="KW-1185">Reference proteome</keyword>
<name>A0A6C0GQN3_9BACT</name>
<feature type="active site" description="Proton donor" evidence="7">
    <location>
        <position position="337"/>
    </location>
</feature>
<comment type="cofactor">
    <cofactor evidence="1 5 7 8">
        <name>pyridoxal 5'-phosphate</name>
        <dbReference type="ChEBI" id="CHEBI:597326"/>
    </cofactor>
</comment>
<dbReference type="GO" id="GO:0009089">
    <property type="term" value="P:lysine biosynthetic process via diaminopimelate"/>
    <property type="evidence" value="ECO:0007669"/>
    <property type="project" value="UniProtKB-UniRule"/>
</dbReference>
<reference evidence="11 12" key="1">
    <citation type="submission" date="2020-01" db="EMBL/GenBank/DDBJ databases">
        <authorList>
            <person name="Kim M.K."/>
        </authorList>
    </citation>
    <scope>NUCLEOTIDE SEQUENCE [LARGE SCALE GENOMIC DNA]</scope>
    <source>
        <strain evidence="11 12">172606-1</strain>
    </source>
</reference>
<dbReference type="InterPro" id="IPR002986">
    <property type="entry name" value="DAP_deCOOHase_LysA"/>
</dbReference>
<keyword evidence="2 5" id="KW-0210">Decarboxylase</keyword>
<evidence type="ECO:0000256" key="3">
    <source>
        <dbReference type="ARBA" id="ARBA00022898"/>
    </source>
</evidence>
<dbReference type="InterPro" id="IPR009006">
    <property type="entry name" value="Ala_racemase/Decarboxylase_C"/>
</dbReference>
<evidence type="ECO:0000256" key="5">
    <source>
        <dbReference type="HAMAP-Rule" id="MF_02120"/>
    </source>
</evidence>
<comment type="subunit">
    <text evidence="5">Homodimer.</text>
</comment>
<feature type="binding site" evidence="5">
    <location>
        <position position="227"/>
    </location>
    <ligand>
        <name>pyridoxal 5'-phosphate</name>
        <dbReference type="ChEBI" id="CHEBI:597326"/>
    </ligand>
</feature>
<feature type="domain" description="Orn/DAP/Arg decarboxylase 2 C-terminal" evidence="9">
    <location>
        <begin position="27"/>
        <end position="363"/>
    </location>
</feature>
<dbReference type="Pfam" id="PF00278">
    <property type="entry name" value="Orn_DAP_Arg_deC"/>
    <property type="match status" value="1"/>
</dbReference>
<accession>A0A6C0GQN3</accession>
<dbReference type="UniPathway" id="UPA00034">
    <property type="reaction ID" value="UER00027"/>
</dbReference>
<evidence type="ECO:0000256" key="7">
    <source>
        <dbReference type="PIRSR" id="PIRSR600183-50"/>
    </source>
</evidence>
<evidence type="ECO:0000313" key="11">
    <source>
        <dbReference type="EMBL" id="QHT70371.1"/>
    </source>
</evidence>
<dbReference type="PANTHER" id="PTHR43727:SF2">
    <property type="entry name" value="GROUP IV DECARBOXYLASE"/>
    <property type="match status" value="1"/>
</dbReference>
<feature type="modified residue" description="N6-(pyridoxal phosphate)lysine" evidence="5 7">
    <location>
        <position position="57"/>
    </location>
</feature>
<dbReference type="GO" id="GO:0030170">
    <property type="term" value="F:pyridoxal phosphate binding"/>
    <property type="evidence" value="ECO:0007669"/>
    <property type="project" value="UniProtKB-UniRule"/>
</dbReference>
<comment type="function">
    <text evidence="5">Specifically catalyzes the decarboxylation of meso-diaminopimelate (meso-DAP) to L-lysine.</text>
</comment>
<evidence type="ECO:0000256" key="6">
    <source>
        <dbReference type="NCBIfam" id="TIGR01048"/>
    </source>
</evidence>
<dbReference type="RefSeq" id="WP_162446350.1">
    <property type="nucleotide sequence ID" value="NZ_CP048222.1"/>
</dbReference>
<gene>
    <name evidence="5 11" type="primary">lysA</name>
    <name evidence="11" type="ORF">GXP67_28800</name>
</gene>
<evidence type="ECO:0000256" key="1">
    <source>
        <dbReference type="ARBA" id="ARBA00001933"/>
    </source>
</evidence>
<dbReference type="PRINTS" id="PR01179">
    <property type="entry name" value="ODADCRBXLASE"/>
</dbReference>
<evidence type="ECO:0000256" key="2">
    <source>
        <dbReference type="ARBA" id="ARBA00022793"/>
    </source>
</evidence>
<dbReference type="InterPro" id="IPR000183">
    <property type="entry name" value="Orn/DAP/Arg_de-COase"/>
</dbReference>
<keyword evidence="5" id="KW-0028">Amino-acid biosynthesis</keyword>
<dbReference type="GO" id="GO:0008836">
    <property type="term" value="F:diaminopimelate decarboxylase activity"/>
    <property type="evidence" value="ECO:0007669"/>
    <property type="project" value="UniProtKB-UniRule"/>
</dbReference>
<evidence type="ECO:0000256" key="4">
    <source>
        <dbReference type="ARBA" id="ARBA00023239"/>
    </source>
</evidence>
<dbReference type="SUPFAM" id="SSF51419">
    <property type="entry name" value="PLP-binding barrel"/>
    <property type="match status" value="1"/>
</dbReference>
<sequence length="412" mass="45981">MQLVNHHYQIQGLNLEDICQEFGTPLYIYDADAILEKIQSLRTAFSGLPLRLKYAAKALTNISILKLMKSQQVGIDVVSIQEARLGLMAGFAPEEIMFTPNGVSFQEMQEAIELGINIGIDNLPMLEHFGQLYADKLSCSLRLNPHIVAGGHAKIQVAHINSKFGISISQLSQILEIVNNYQIKIAGLHVHTGSDLKDADVFLQTAAILFDAAMQFKHLRFINFGGGFKVAYKKGDHTTNIHELGAKLKDAFLAFCERYGKNLEIWFEPGKFLVSEAGLLLVKTNVVKKAPTTVFVQVDSGMNHLIRPMMYDAYHDIVNISNPDGPQQEYTVVGYICETDTLGANRELNEVREGDIIAIKNAGAYGFSMSSNYNSRLRPAEVMVYKGQAKLIRKREELEDLIKNQVVADWES</sequence>
<feature type="binding site" evidence="5">
    <location>
        <position position="338"/>
    </location>
    <ligand>
        <name>substrate</name>
    </ligand>
</feature>
<evidence type="ECO:0000259" key="10">
    <source>
        <dbReference type="Pfam" id="PF02784"/>
    </source>
</evidence>